<name>A0A332LEW5_KLEPN</name>
<evidence type="ECO:0000313" key="2">
    <source>
        <dbReference type="Proteomes" id="UP000252603"/>
    </source>
</evidence>
<proteinExistence type="predicted"/>
<evidence type="ECO:0000313" key="1">
    <source>
        <dbReference type="EMBL" id="SSK60368.1"/>
    </source>
</evidence>
<dbReference type="Proteomes" id="UP000252603">
    <property type="component" value="Unassembled WGS sequence"/>
</dbReference>
<gene>
    <name evidence="1" type="ORF">SAMEA4364603_05080</name>
</gene>
<sequence length="160" mass="17918">MPHWSNFHHPLRLNTHLNSPGIQQPACGSWNIRTQIIPAVFIQPAHDKKNRALNGGRDDKRTIASAFILNSTIQSSLVGEKASVEKLHGSILRSGKIPLHHRFIDFIIQPEMFHGCFNVDYRHNHYPLVSGARFILLSGTSPTMVTSPLPLSSAARKRET</sequence>
<protein>
    <submittedName>
        <fullName evidence="1">Uncharacterized protein</fullName>
    </submittedName>
</protein>
<organism evidence="1 2">
    <name type="scientific">Klebsiella pneumoniae</name>
    <dbReference type="NCBI Taxonomy" id="573"/>
    <lineage>
        <taxon>Bacteria</taxon>
        <taxon>Pseudomonadati</taxon>
        <taxon>Pseudomonadota</taxon>
        <taxon>Gammaproteobacteria</taxon>
        <taxon>Enterobacterales</taxon>
        <taxon>Enterobacteriaceae</taxon>
        <taxon>Klebsiella/Raoultella group</taxon>
        <taxon>Klebsiella</taxon>
        <taxon>Klebsiella pneumoniae complex</taxon>
    </lineage>
</organism>
<accession>A0A332LEW5</accession>
<reference evidence="1 2" key="1">
    <citation type="submission" date="2018-07" db="EMBL/GenBank/DDBJ databases">
        <authorList>
            <consortium name="Pathogen Informatics"/>
        </authorList>
    </citation>
    <scope>NUCLEOTIDE SEQUENCE [LARGE SCALE GENOMIC DNA]</scope>
    <source>
        <strain evidence="1 2">4300STDY6470422</strain>
    </source>
</reference>
<dbReference type="AlphaFoldDB" id="A0A332LEW5"/>
<dbReference type="EMBL" id="UFEU01000025">
    <property type="protein sequence ID" value="SSK60368.1"/>
    <property type="molecule type" value="Genomic_DNA"/>
</dbReference>